<dbReference type="Proteomes" id="UP000215509">
    <property type="component" value="Unassembled WGS sequence"/>
</dbReference>
<keyword evidence="5" id="KW-0472">Membrane</keyword>
<organism evidence="10 11">
    <name type="scientific">Paenibacillus rigui</name>
    <dbReference type="NCBI Taxonomy" id="554312"/>
    <lineage>
        <taxon>Bacteria</taxon>
        <taxon>Bacillati</taxon>
        <taxon>Bacillota</taxon>
        <taxon>Bacilli</taxon>
        <taxon>Bacillales</taxon>
        <taxon>Paenibacillaceae</taxon>
        <taxon>Paenibacillus</taxon>
    </lineage>
</organism>
<sequence length="423" mass="46860">MGCCRHQKMGKCREEGEGEFPMNPVKRLLCLGLLLVFASTSAGCWDRREINDLAIVLAVGVDRNPNHKILLSAQIFFPKVAGGGPQGNTGGTGSNAIGQTIMQSAEGVTIADAMTQLQSKLPRSLFWGQSEVMIIGEAAAAKGIRSYIDFFLRYVQFREHAYTYISKDRAVDLIKLQPPLERSSAEVLREMGNLKLGAQITLKELAQKIDGASQAALLTRIHITPFATAADAAHNNIQVTGIGVFKKDKFVGSLEERANLGILAITNELETKIFSFPIDTSGGHVSVNLVHAKTKMVPHIDEKGVWSMDLFVEMDGDLVLNTTNQFNSDPKFVQQVKKAWTESIRGDIEAALKRVQKQLKTDAFGFAEPFYRHYPKAWSRVKDRWNDEVFPALQVNLHIRTQLNRIGKSTVPQGIPESSIRKK</sequence>
<evidence type="ECO:0000256" key="6">
    <source>
        <dbReference type="ARBA" id="ARBA00023139"/>
    </source>
</evidence>
<dbReference type="InterPro" id="IPR038501">
    <property type="entry name" value="Spore_GerAC_C_sf"/>
</dbReference>
<keyword evidence="11" id="KW-1185">Reference proteome</keyword>
<evidence type="ECO:0000256" key="3">
    <source>
        <dbReference type="ARBA" id="ARBA00022544"/>
    </source>
</evidence>
<keyword evidence="7" id="KW-0449">Lipoprotein</keyword>
<accession>A0A229UQT1</accession>
<dbReference type="GO" id="GO:0016020">
    <property type="term" value="C:membrane"/>
    <property type="evidence" value="ECO:0007669"/>
    <property type="project" value="UniProtKB-SubCell"/>
</dbReference>
<dbReference type="Gene3D" id="3.30.300.210">
    <property type="entry name" value="Nutrient germinant receptor protein C, domain 3"/>
    <property type="match status" value="1"/>
</dbReference>
<evidence type="ECO:0000256" key="5">
    <source>
        <dbReference type="ARBA" id="ARBA00023136"/>
    </source>
</evidence>
<reference evidence="10 11" key="1">
    <citation type="submission" date="2017-07" db="EMBL/GenBank/DDBJ databases">
        <title>Genome sequencing and assembly of Paenibacillus rigui.</title>
        <authorList>
            <person name="Mayilraj S."/>
        </authorList>
    </citation>
    <scope>NUCLEOTIDE SEQUENCE [LARGE SCALE GENOMIC DNA]</scope>
    <source>
        <strain evidence="10 11">JCM 16352</strain>
    </source>
</reference>
<keyword evidence="6" id="KW-0564">Palmitate</keyword>
<dbReference type="InterPro" id="IPR057336">
    <property type="entry name" value="GerAC_N"/>
</dbReference>
<gene>
    <name evidence="10" type="ORF">CF651_13790</name>
</gene>
<dbReference type="Gene3D" id="6.20.190.10">
    <property type="entry name" value="Nutrient germinant receptor protein C, domain 1"/>
    <property type="match status" value="1"/>
</dbReference>
<comment type="subcellular location">
    <subcellularLocation>
        <location evidence="1">Membrane</location>
        <topology evidence="1">Lipid-anchor</topology>
    </subcellularLocation>
</comment>
<dbReference type="OrthoDB" id="9816067at2"/>
<feature type="domain" description="Spore germination protein N-terminal" evidence="9">
    <location>
        <begin position="46"/>
        <end position="222"/>
    </location>
</feature>
<feature type="domain" description="Spore germination GerAC-like C-terminal" evidence="8">
    <location>
        <begin position="240"/>
        <end position="407"/>
    </location>
</feature>
<dbReference type="AlphaFoldDB" id="A0A229UQT1"/>
<comment type="caution">
    <text evidence="10">The sequence shown here is derived from an EMBL/GenBank/DDBJ whole genome shotgun (WGS) entry which is preliminary data.</text>
</comment>
<dbReference type="PANTHER" id="PTHR35789">
    <property type="entry name" value="SPORE GERMINATION PROTEIN B3"/>
    <property type="match status" value="1"/>
</dbReference>
<evidence type="ECO:0000259" key="8">
    <source>
        <dbReference type="Pfam" id="PF05504"/>
    </source>
</evidence>
<dbReference type="InterPro" id="IPR008844">
    <property type="entry name" value="Spore_GerAC-like"/>
</dbReference>
<dbReference type="InterPro" id="IPR046953">
    <property type="entry name" value="Spore_GerAC-like_C"/>
</dbReference>
<dbReference type="GO" id="GO:0009847">
    <property type="term" value="P:spore germination"/>
    <property type="evidence" value="ECO:0007669"/>
    <property type="project" value="InterPro"/>
</dbReference>
<evidence type="ECO:0000313" key="11">
    <source>
        <dbReference type="Proteomes" id="UP000215509"/>
    </source>
</evidence>
<dbReference type="Pfam" id="PF05504">
    <property type="entry name" value="Spore_GerAC"/>
    <property type="match status" value="1"/>
</dbReference>
<comment type="similarity">
    <text evidence="2">Belongs to the GerABKC lipoprotein family.</text>
</comment>
<protein>
    <submittedName>
        <fullName evidence="10">Uncharacterized protein</fullName>
    </submittedName>
</protein>
<evidence type="ECO:0000256" key="1">
    <source>
        <dbReference type="ARBA" id="ARBA00004635"/>
    </source>
</evidence>
<dbReference type="Pfam" id="PF25198">
    <property type="entry name" value="Spore_GerAC_N"/>
    <property type="match status" value="1"/>
</dbReference>
<evidence type="ECO:0000256" key="7">
    <source>
        <dbReference type="ARBA" id="ARBA00023288"/>
    </source>
</evidence>
<proteinExistence type="inferred from homology"/>
<keyword evidence="3" id="KW-0309">Germination</keyword>
<dbReference type="EMBL" id="NMQW01000018">
    <property type="protein sequence ID" value="OXM85768.1"/>
    <property type="molecule type" value="Genomic_DNA"/>
</dbReference>
<evidence type="ECO:0000313" key="10">
    <source>
        <dbReference type="EMBL" id="OXM85768.1"/>
    </source>
</evidence>
<keyword evidence="4" id="KW-0732">Signal</keyword>
<dbReference type="PANTHER" id="PTHR35789:SF1">
    <property type="entry name" value="SPORE GERMINATION PROTEIN B3"/>
    <property type="match status" value="1"/>
</dbReference>
<evidence type="ECO:0000256" key="2">
    <source>
        <dbReference type="ARBA" id="ARBA00007886"/>
    </source>
</evidence>
<evidence type="ECO:0000259" key="9">
    <source>
        <dbReference type="Pfam" id="PF25198"/>
    </source>
</evidence>
<dbReference type="NCBIfam" id="TIGR02887">
    <property type="entry name" value="spore_ger_x_C"/>
    <property type="match status" value="1"/>
</dbReference>
<evidence type="ECO:0000256" key="4">
    <source>
        <dbReference type="ARBA" id="ARBA00022729"/>
    </source>
</evidence>
<name>A0A229UQT1_9BACL</name>